<evidence type="ECO:0000256" key="8">
    <source>
        <dbReference type="ARBA" id="ARBA00022630"/>
    </source>
</evidence>
<evidence type="ECO:0000256" key="11">
    <source>
        <dbReference type="ARBA" id="ARBA00049435"/>
    </source>
</evidence>
<evidence type="ECO:0000256" key="10">
    <source>
        <dbReference type="ARBA" id="ARBA00023002"/>
    </source>
</evidence>
<keyword evidence="18" id="KW-1185">Reference proteome</keyword>
<dbReference type="SUPFAM" id="SSF54373">
    <property type="entry name" value="FAD-linked reductases, C-terminal domain"/>
    <property type="match status" value="1"/>
</dbReference>
<comment type="catalytic activity">
    <reaction evidence="11">
        <text>beta-D-glucose + O2 = D-glucono-1,5-lactone + H2O2</text>
        <dbReference type="Rhea" id="RHEA:11428"/>
        <dbReference type="ChEBI" id="CHEBI:15379"/>
        <dbReference type="ChEBI" id="CHEBI:15903"/>
        <dbReference type="ChEBI" id="CHEBI:16217"/>
        <dbReference type="ChEBI" id="CHEBI:16240"/>
        <dbReference type="EC" id="1.1.3.4"/>
    </reaction>
    <physiologicalReaction direction="left-to-right" evidence="11">
        <dbReference type="Rhea" id="RHEA:11429"/>
    </physiologicalReaction>
</comment>
<dbReference type="InterPro" id="IPR027424">
    <property type="entry name" value="Glucose_Oxidase_domain_2"/>
</dbReference>
<dbReference type="Gene3D" id="3.50.50.60">
    <property type="entry name" value="FAD/NAD(P)-binding domain"/>
    <property type="match status" value="1"/>
</dbReference>
<dbReference type="InterPro" id="IPR012132">
    <property type="entry name" value="GMC_OxRdtase"/>
</dbReference>
<dbReference type="AlphaFoldDB" id="A0A319DT98"/>
<dbReference type="InterPro" id="IPR036188">
    <property type="entry name" value="FAD/NAD-bd_sf"/>
</dbReference>
<evidence type="ECO:0000256" key="14">
    <source>
        <dbReference type="PIRSR" id="PIRSR000137-2"/>
    </source>
</evidence>
<sequence length="587" mass="62737">MLRSLTLLGALSALASAATPEYDYVIIGGGTSGLVVANRLSENPDVSVLVIEAGDSVYDNYNVTDVDGYGLAFGTDIDWQYETVLQPYAGNVTQVLRAGKALSGTSAINGMAYTRAEDVQIDAWQAIGNEGWTWDSLLPYYLKSENLTAPTTAQAEAGATFDAAVNGEDGPLAVGWPELPLSNLTSTVNATFAALGVPWTADVNGGKMRGFNVFPSTIDYAEYVREDAARAYYFPFDTRANLHVLLNTFANRIVWSDAATAGDHVTAAGVEITYANGTTSVVGAREEVIVSAGSLKSPAILELSGVGNPAVLEPLNITVKVDLPTVGENLQDQTNAGAYANATSDLTGGKTVAYPNVYDVYGNETSAVARSVRHQLRQWARETAEVSSGTMTASDLEALFQVQYDLIFTDKAPIAEILYYPGGGNELAVQFWGLLPFARGTVHIASADPTTFPTIDPNYWKFDWDIDSTIAIAKYIRKTLQTAPLKDLIAVETSPGAAVATDAEESVWEDWLLTEYRSNFHPVGTAAMMPKAKGGVVSEQLTVYGTSNVRVVDASVLPFQVCGHLTSTLYAVAERASDLIKAESSLF</sequence>
<evidence type="ECO:0000256" key="6">
    <source>
        <dbReference type="ARBA" id="ARBA00022512"/>
    </source>
</evidence>
<dbReference type="Gene3D" id="3.30.560.10">
    <property type="entry name" value="Glucose Oxidase, domain 3"/>
    <property type="match status" value="1"/>
</dbReference>
<dbReference type="Gene3D" id="4.10.450.10">
    <property type="entry name" value="Glucose Oxidase, domain 2"/>
    <property type="match status" value="1"/>
</dbReference>
<evidence type="ECO:0000256" key="2">
    <source>
        <dbReference type="ARBA" id="ARBA00004191"/>
    </source>
</evidence>
<feature type="binding site" evidence="14">
    <location>
        <begin position="31"/>
        <end position="32"/>
    </location>
    <ligand>
        <name>FAD</name>
        <dbReference type="ChEBI" id="CHEBI:57692"/>
    </ligand>
</feature>
<organism evidence="17 18">
    <name type="scientific">Aspergillus ellipticus CBS 707.79</name>
    <dbReference type="NCBI Taxonomy" id="1448320"/>
    <lineage>
        <taxon>Eukaryota</taxon>
        <taxon>Fungi</taxon>
        <taxon>Dikarya</taxon>
        <taxon>Ascomycota</taxon>
        <taxon>Pezizomycotina</taxon>
        <taxon>Eurotiomycetes</taxon>
        <taxon>Eurotiomycetidae</taxon>
        <taxon>Eurotiales</taxon>
        <taxon>Aspergillaceae</taxon>
        <taxon>Aspergillus</taxon>
        <taxon>Aspergillus subgen. Circumdati</taxon>
    </lineage>
</organism>
<dbReference type="STRING" id="1448320.A0A319DT98"/>
<evidence type="ECO:0000259" key="16">
    <source>
        <dbReference type="PROSITE" id="PS00624"/>
    </source>
</evidence>
<evidence type="ECO:0000256" key="13">
    <source>
        <dbReference type="PIRSR" id="PIRSR000137-1"/>
    </source>
</evidence>
<dbReference type="EMBL" id="KZ825869">
    <property type="protein sequence ID" value="PYH94523.1"/>
    <property type="molecule type" value="Genomic_DNA"/>
</dbReference>
<comment type="cofactor">
    <cofactor evidence="1 14">
        <name>FAD</name>
        <dbReference type="ChEBI" id="CHEBI:57692"/>
    </cofactor>
</comment>
<keyword evidence="9 14" id="KW-0274">FAD</keyword>
<protein>
    <recommendedName>
        <fullName evidence="12">glucose oxidase</fullName>
        <ecNumber evidence="12">1.1.3.4</ecNumber>
    </recommendedName>
</protein>
<reference evidence="17 18" key="1">
    <citation type="submission" date="2018-02" db="EMBL/GenBank/DDBJ databases">
        <title>The genomes of Aspergillus section Nigri reveals drivers in fungal speciation.</title>
        <authorList>
            <consortium name="DOE Joint Genome Institute"/>
            <person name="Vesth T.C."/>
            <person name="Nybo J."/>
            <person name="Theobald S."/>
            <person name="Brandl J."/>
            <person name="Frisvad J.C."/>
            <person name="Nielsen K.F."/>
            <person name="Lyhne E.K."/>
            <person name="Kogle M.E."/>
            <person name="Kuo A."/>
            <person name="Riley R."/>
            <person name="Clum A."/>
            <person name="Nolan M."/>
            <person name="Lipzen A."/>
            <person name="Salamov A."/>
            <person name="Henrissat B."/>
            <person name="Wiebenga A."/>
            <person name="De vries R.P."/>
            <person name="Grigoriev I.V."/>
            <person name="Mortensen U.H."/>
            <person name="Andersen M.R."/>
            <person name="Baker S.E."/>
        </authorList>
    </citation>
    <scope>NUCLEOTIDE SEQUENCE [LARGE SCALE GENOMIC DNA]</scope>
    <source>
        <strain evidence="17 18">CBS 707.79</strain>
    </source>
</reference>
<dbReference type="Proteomes" id="UP000247810">
    <property type="component" value="Unassembled WGS sequence"/>
</dbReference>
<feature type="domain" description="Glucose-methanol-choline oxidoreductase N-terminal" evidence="16">
    <location>
        <begin position="293"/>
        <end position="307"/>
    </location>
</feature>
<evidence type="ECO:0000256" key="5">
    <source>
        <dbReference type="ARBA" id="ARBA00011738"/>
    </source>
</evidence>
<dbReference type="PIRSF" id="PIRSF000137">
    <property type="entry name" value="Alcohol_oxidase"/>
    <property type="match status" value="1"/>
</dbReference>
<accession>A0A319DT98</accession>
<evidence type="ECO:0000313" key="17">
    <source>
        <dbReference type="EMBL" id="PYH94523.1"/>
    </source>
</evidence>
<proteinExistence type="inferred from homology"/>
<comment type="subcellular location">
    <subcellularLocation>
        <location evidence="2">Secreted</location>
        <location evidence="2">Cell wall</location>
    </subcellularLocation>
    <subcellularLocation>
        <location evidence="3">Secreted</location>
        <location evidence="3">Extracellular space</location>
        <location evidence="3">Extracellular matrix</location>
    </subcellularLocation>
</comment>
<evidence type="ECO:0000256" key="12">
    <source>
        <dbReference type="ARBA" id="ARBA00049722"/>
    </source>
</evidence>
<dbReference type="InterPro" id="IPR000172">
    <property type="entry name" value="GMC_OxRdtase_N"/>
</dbReference>
<evidence type="ECO:0000256" key="3">
    <source>
        <dbReference type="ARBA" id="ARBA00004498"/>
    </source>
</evidence>
<keyword evidence="15" id="KW-0732">Signal</keyword>
<dbReference type="PANTHER" id="PTHR11552">
    <property type="entry name" value="GLUCOSE-METHANOL-CHOLINE GMC OXIDOREDUCTASE"/>
    <property type="match status" value="1"/>
</dbReference>
<dbReference type="OrthoDB" id="269227at2759"/>
<dbReference type="SUPFAM" id="SSF51905">
    <property type="entry name" value="FAD/NAD(P)-binding domain"/>
    <property type="match status" value="1"/>
</dbReference>
<dbReference type="EC" id="1.1.3.4" evidence="12"/>
<dbReference type="GO" id="GO:0046562">
    <property type="term" value="F:beta-D-glucose oxidase activity"/>
    <property type="evidence" value="ECO:0007669"/>
    <property type="project" value="UniProtKB-EC"/>
</dbReference>
<keyword evidence="10" id="KW-0560">Oxidoreductase</keyword>
<dbReference type="InterPro" id="IPR007867">
    <property type="entry name" value="GMC_OxRtase_C"/>
</dbReference>
<evidence type="ECO:0000256" key="4">
    <source>
        <dbReference type="ARBA" id="ARBA00010790"/>
    </source>
</evidence>
<dbReference type="PANTHER" id="PTHR11552:SF201">
    <property type="entry name" value="GLUCOSE-METHANOL-CHOLINE OXIDOREDUCTASE N-TERMINAL DOMAIN-CONTAINING PROTEIN"/>
    <property type="match status" value="1"/>
</dbReference>
<dbReference type="Pfam" id="PF00732">
    <property type="entry name" value="GMC_oxred_N"/>
    <property type="match status" value="1"/>
</dbReference>
<dbReference type="Pfam" id="PF05199">
    <property type="entry name" value="GMC_oxred_C"/>
    <property type="match status" value="1"/>
</dbReference>
<keyword evidence="7" id="KW-0964">Secreted</keyword>
<keyword evidence="6" id="KW-0134">Cell wall</keyword>
<evidence type="ECO:0000256" key="9">
    <source>
        <dbReference type="ARBA" id="ARBA00022827"/>
    </source>
</evidence>
<comment type="similarity">
    <text evidence="4">Belongs to the GMC oxidoreductase family.</text>
</comment>
<evidence type="ECO:0000256" key="7">
    <source>
        <dbReference type="ARBA" id="ARBA00022530"/>
    </source>
</evidence>
<feature type="signal peptide" evidence="15">
    <location>
        <begin position="1"/>
        <end position="17"/>
    </location>
</feature>
<name>A0A319DT98_9EURO</name>
<feature type="chain" id="PRO_5016339095" description="glucose oxidase" evidence="15">
    <location>
        <begin position="18"/>
        <end position="587"/>
    </location>
</feature>
<keyword evidence="8" id="KW-0285">Flavoprotein</keyword>
<keyword evidence="7" id="KW-0272">Extracellular matrix</keyword>
<feature type="active site" description="Proton acceptor" evidence="13">
    <location>
        <position position="564"/>
    </location>
</feature>
<feature type="active site" description="Proton donor" evidence="13">
    <location>
        <position position="521"/>
    </location>
</feature>
<comment type="subunit">
    <text evidence="5">Homodimer.</text>
</comment>
<gene>
    <name evidence="17" type="ORF">BO71DRAFT_475727</name>
</gene>
<evidence type="ECO:0000313" key="18">
    <source>
        <dbReference type="Proteomes" id="UP000247810"/>
    </source>
</evidence>
<dbReference type="VEuPathDB" id="FungiDB:BO71DRAFT_475727"/>
<feature type="binding site" evidence="14">
    <location>
        <position position="105"/>
    </location>
    <ligand>
        <name>FAD</name>
        <dbReference type="ChEBI" id="CHEBI:57692"/>
    </ligand>
</feature>
<evidence type="ECO:0000256" key="15">
    <source>
        <dbReference type="SAM" id="SignalP"/>
    </source>
</evidence>
<dbReference type="PROSITE" id="PS00624">
    <property type="entry name" value="GMC_OXRED_2"/>
    <property type="match status" value="1"/>
</dbReference>
<evidence type="ECO:0000256" key="1">
    <source>
        <dbReference type="ARBA" id="ARBA00001974"/>
    </source>
</evidence>
<dbReference type="GO" id="GO:0050660">
    <property type="term" value="F:flavin adenine dinucleotide binding"/>
    <property type="evidence" value="ECO:0007669"/>
    <property type="project" value="InterPro"/>
</dbReference>